<accession>A0A3S1DRM5</accession>
<proteinExistence type="predicted"/>
<dbReference type="Proteomes" id="UP000279446">
    <property type="component" value="Unassembled WGS sequence"/>
</dbReference>
<comment type="caution">
    <text evidence="1">The sequence shown here is derived from an EMBL/GenBank/DDBJ whole genome shotgun (WGS) entry which is preliminary data.</text>
</comment>
<dbReference type="EMBL" id="RZNY01000004">
    <property type="protein sequence ID" value="RUT47565.1"/>
    <property type="molecule type" value="Genomic_DNA"/>
</dbReference>
<protein>
    <recommendedName>
        <fullName evidence="3">DUF4375 domain-containing protein</fullName>
    </recommendedName>
</protein>
<dbReference type="OrthoDB" id="2661274at2"/>
<dbReference type="RefSeq" id="WP_127191443.1">
    <property type="nucleotide sequence ID" value="NZ_RZNY01000004.1"/>
</dbReference>
<evidence type="ECO:0008006" key="3">
    <source>
        <dbReference type="Google" id="ProtNLM"/>
    </source>
</evidence>
<name>A0A3S1DRM5_9BACL</name>
<organism evidence="1 2">
    <name type="scientific">Paenibacillus anaericanus</name>
    <dbReference type="NCBI Taxonomy" id="170367"/>
    <lineage>
        <taxon>Bacteria</taxon>
        <taxon>Bacillati</taxon>
        <taxon>Bacillota</taxon>
        <taxon>Bacilli</taxon>
        <taxon>Bacillales</taxon>
        <taxon>Paenibacillaceae</taxon>
        <taxon>Paenibacillus</taxon>
    </lineage>
</organism>
<keyword evidence="2" id="KW-1185">Reference proteome</keyword>
<dbReference type="Gene3D" id="1.20.1420.60">
    <property type="match status" value="1"/>
</dbReference>
<sequence>MTLVAMKREVFDSLADERLGWACMEPTFMQIRGKDISVKSETISKLTEGQRALCMFRVMYDHAKNSASEYYAWICYLLDIPDFWSGVMNGLNFFRDTSMIGLLNQTKEVLETRNLKLGRQWSDATLLDLDRDNELLNTISRLFGSFQEIAPASLKQISTYIRSNPQEFVILEN</sequence>
<gene>
    <name evidence="1" type="ORF">EJP82_07650</name>
</gene>
<evidence type="ECO:0000313" key="2">
    <source>
        <dbReference type="Proteomes" id="UP000279446"/>
    </source>
</evidence>
<evidence type="ECO:0000313" key="1">
    <source>
        <dbReference type="EMBL" id="RUT47565.1"/>
    </source>
</evidence>
<reference evidence="1 2" key="1">
    <citation type="submission" date="2018-12" db="EMBL/GenBank/DDBJ databases">
        <authorList>
            <person name="Sun L."/>
            <person name="Chen Z."/>
        </authorList>
    </citation>
    <scope>NUCLEOTIDE SEQUENCE [LARGE SCALE GENOMIC DNA]</scope>
    <source>
        <strain evidence="1 2">DSM 15890</strain>
    </source>
</reference>
<dbReference type="AlphaFoldDB" id="A0A3S1DRM5"/>